<protein>
    <submittedName>
        <fullName evidence="2">Uncharacterized protein</fullName>
    </submittedName>
</protein>
<sequence length="235" mass="26174">MTASSRTFIALGVLVALIAGGAWWWNDGRLSSPLSFVEGESITEWNFDGPYRDGGALEAQARAEIERFKGLLGNSKDYTDYTLYIGIAGQHELLGEGRETYEYLLRALRVDAEKTGLAWHNLGVLYARLGAPKTALLAYERAKNAQSHIITYHTQYLSYFTDTFPDDRVALETAFAASEESLGALPDILRIRAAWLSDTGRIEEAIAEWEKIRTLTIPQARSGVDEEIARLRGKL</sequence>
<proteinExistence type="predicted"/>
<dbReference type="Proteomes" id="UP000176510">
    <property type="component" value="Unassembled WGS sequence"/>
</dbReference>
<keyword evidence="1" id="KW-1133">Transmembrane helix</keyword>
<name>A0A1G2L8R0_9BACT</name>
<accession>A0A1G2L8R0</accession>
<evidence type="ECO:0000313" key="2">
    <source>
        <dbReference type="EMBL" id="OHA08017.1"/>
    </source>
</evidence>
<feature type="transmembrane region" description="Helical" evidence="1">
    <location>
        <begin position="7"/>
        <end position="25"/>
    </location>
</feature>
<evidence type="ECO:0000256" key="1">
    <source>
        <dbReference type="SAM" id="Phobius"/>
    </source>
</evidence>
<dbReference type="AlphaFoldDB" id="A0A1G2L8R0"/>
<dbReference type="Gene3D" id="1.25.40.10">
    <property type="entry name" value="Tetratricopeptide repeat domain"/>
    <property type="match status" value="1"/>
</dbReference>
<keyword evidence="1" id="KW-0812">Transmembrane</keyword>
<dbReference type="InterPro" id="IPR011990">
    <property type="entry name" value="TPR-like_helical_dom_sf"/>
</dbReference>
<dbReference type="EMBL" id="MHQR01000008">
    <property type="protein sequence ID" value="OHA08017.1"/>
    <property type="molecule type" value="Genomic_DNA"/>
</dbReference>
<evidence type="ECO:0000313" key="3">
    <source>
        <dbReference type="Proteomes" id="UP000176510"/>
    </source>
</evidence>
<gene>
    <name evidence="2" type="ORF">A3B34_00695</name>
</gene>
<keyword evidence="1" id="KW-0472">Membrane</keyword>
<organism evidence="2 3">
    <name type="scientific">Candidatus Sungbacteria bacterium RIFCSPLOWO2_01_FULL_54_21</name>
    <dbReference type="NCBI Taxonomy" id="1802279"/>
    <lineage>
        <taxon>Bacteria</taxon>
        <taxon>Candidatus Sungiibacteriota</taxon>
    </lineage>
</organism>
<comment type="caution">
    <text evidence="2">The sequence shown here is derived from an EMBL/GenBank/DDBJ whole genome shotgun (WGS) entry which is preliminary data.</text>
</comment>
<dbReference type="SUPFAM" id="SSF48452">
    <property type="entry name" value="TPR-like"/>
    <property type="match status" value="1"/>
</dbReference>
<reference evidence="2 3" key="1">
    <citation type="journal article" date="2016" name="Nat. Commun.">
        <title>Thousands of microbial genomes shed light on interconnected biogeochemical processes in an aquifer system.</title>
        <authorList>
            <person name="Anantharaman K."/>
            <person name="Brown C.T."/>
            <person name="Hug L.A."/>
            <person name="Sharon I."/>
            <person name="Castelle C.J."/>
            <person name="Probst A.J."/>
            <person name="Thomas B.C."/>
            <person name="Singh A."/>
            <person name="Wilkins M.J."/>
            <person name="Karaoz U."/>
            <person name="Brodie E.L."/>
            <person name="Williams K.H."/>
            <person name="Hubbard S.S."/>
            <person name="Banfield J.F."/>
        </authorList>
    </citation>
    <scope>NUCLEOTIDE SEQUENCE [LARGE SCALE GENOMIC DNA]</scope>
</reference>